<proteinExistence type="predicted"/>
<name>G5A9V1_PHYSP</name>
<gene>
    <name evidence="2" type="ORF">PHYSODRAFT_306577</name>
</gene>
<feature type="compositionally biased region" description="Low complexity" evidence="1">
    <location>
        <begin position="149"/>
        <end position="163"/>
    </location>
</feature>
<organism evidence="2 3">
    <name type="scientific">Phytophthora sojae (strain P6497)</name>
    <name type="common">Soybean stem and root rot agent</name>
    <name type="synonym">Phytophthora megasperma f. sp. glycines</name>
    <dbReference type="NCBI Taxonomy" id="1094619"/>
    <lineage>
        <taxon>Eukaryota</taxon>
        <taxon>Sar</taxon>
        <taxon>Stramenopiles</taxon>
        <taxon>Oomycota</taxon>
        <taxon>Peronosporomycetes</taxon>
        <taxon>Peronosporales</taxon>
        <taxon>Peronosporaceae</taxon>
        <taxon>Phytophthora</taxon>
    </lineage>
</organism>
<accession>G5A9V1</accession>
<dbReference type="Proteomes" id="UP000002640">
    <property type="component" value="Unassembled WGS sequence"/>
</dbReference>
<dbReference type="InParanoid" id="G5A9V1"/>
<dbReference type="AlphaFoldDB" id="G5A9V1"/>
<keyword evidence="3" id="KW-1185">Reference proteome</keyword>
<feature type="region of interest" description="Disordered" evidence="1">
    <location>
        <begin position="121"/>
        <end position="163"/>
    </location>
</feature>
<reference evidence="2 3" key="1">
    <citation type="journal article" date="2006" name="Science">
        <title>Phytophthora genome sequences uncover evolutionary origins and mechanisms of pathogenesis.</title>
        <authorList>
            <person name="Tyler B.M."/>
            <person name="Tripathy S."/>
            <person name="Zhang X."/>
            <person name="Dehal P."/>
            <person name="Jiang R.H."/>
            <person name="Aerts A."/>
            <person name="Arredondo F.D."/>
            <person name="Baxter L."/>
            <person name="Bensasson D."/>
            <person name="Beynon J.L."/>
            <person name="Chapman J."/>
            <person name="Damasceno C.M."/>
            <person name="Dorrance A.E."/>
            <person name="Dou D."/>
            <person name="Dickerman A.W."/>
            <person name="Dubchak I.L."/>
            <person name="Garbelotto M."/>
            <person name="Gijzen M."/>
            <person name="Gordon S.G."/>
            <person name="Govers F."/>
            <person name="Grunwald N.J."/>
            <person name="Huang W."/>
            <person name="Ivors K.L."/>
            <person name="Jones R.W."/>
            <person name="Kamoun S."/>
            <person name="Krampis K."/>
            <person name="Lamour K.H."/>
            <person name="Lee M.K."/>
            <person name="McDonald W.H."/>
            <person name="Medina M."/>
            <person name="Meijer H.J."/>
            <person name="Nordberg E.K."/>
            <person name="Maclean D.J."/>
            <person name="Ospina-Giraldo M.D."/>
            <person name="Morris P.F."/>
            <person name="Phuntumart V."/>
            <person name="Putnam N.H."/>
            <person name="Rash S."/>
            <person name="Rose J.K."/>
            <person name="Sakihama Y."/>
            <person name="Salamov A.A."/>
            <person name="Savidor A."/>
            <person name="Scheuring C.F."/>
            <person name="Smith B.M."/>
            <person name="Sobral B.W."/>
            <person name="Terry A."/>
            <person name="Torto-Alalibo T.A."/>
            <person name="Win J."/>
            <person name="Xu Z."/>
            <person name="Zhang H."/>
            <person name="Grigoriev I.V."/>
            <person name="Rokhsar D.S."/>
            <person name="Boore J.L."/>
        </authorList>
    </citation>
    <scope>NUCLEOTIDE SEQUENCE [LARGE SCALE GENOMIC DNA]</scope>
    <source>
        <strain evidence="2 3">P6497</strain>
    </source>
</reference>
<sequence length="163" mass="17659">MYARVREVIPADMARVDEEGLDLKEINGTQQRPTVPATRWERQRKTRRRLLCWYVYFSVLRLLTATKLQFTGQVKLVCCDTTAATATATAATDRTARTGTATAATATATPMTTDLPLAQAAAKRPAATKPIQATKATPETFRPSSPRTAVAPAKVARAPRAAS</sequence>
<dbReference type="GeneID" id="20642745"/>
<feature type="compositionally biased region" description="Polar residues" evidence="1">
    <location>
        <begin position="134"/>
        <end position="147"/>
    </location>
</feature>
<protein>
    <submittedName>
        <fullName evidence="2">Uncharacterized protein</fullName>
    </submittedName>
</protein>
<dbReference type="RefSeq" id="XP_009536947.1">
    <property type="nucleotide sequence ID" value="XM_009538652.1"/>
</dbReference>
<evidence type="ECO:0000313" key="3">
    <source>
        <dbReference type="Proteomes" id="UP000002640"/>
    </source>
</evidence>
<evidence type="ECO:0000256" key="1">
    <source>
        <dbReference type="SAM" id="MobiDB-lite"/>
    </source>
</evidence>
<dbReference type="EMBL" id="JH159162">
    <property type="protein sequence ID" value="EGZ07381.1"/>
    <property type="molecule type" value="Genomic_DNA"/>
</dbReference>
<evidence type="ECO:0000313" key="2">
    <source>
        <dbReference type="EMBL" id="EGZ07381.1"/>
    </source>
</evidence>
<dbReference type="KEGG" id="psoj:PHYSODRAFT_306577"/>